<accession>A0A1H5D9N8</accession>
<gene>
    <name evidence="3" type="ORF">SAMN04488561_0343</name>
</gene>
<comment type="similarity">
    <text evidence="1">Belongs to the AHA1 family.</text>
</comment>
<evidence type="ECO:0000259" key="2">
    <source>
        <dbReference type="Pfam" id="PF08327"/>
    </source>
</evidence>
<dbReference type="CDD" id="cd07814">
    <property type="entry name" value="SRPBCC_CalC_Aha1-like"/>
    <property type="match status" value="1"/>
</dbReference>
<dbReference type="RefSeq" id="WP_069113855.1">
    <property type="nucleotide sequence ID" value="NZ_FNUC01000002.1"/>
</dbReference>
<dbReference type="AlphaFoldDB" id="A0A1H5D9N8"/>
<dbReference type="SUPFAM" id="SSF55961">
    <property type="entry name" value="Bet v1-like"/>
    <property type="match status" value="1"/>
</dbReference>
<evidence type="ECO:0000313" key="4">
    <source>
        <dbReference type="Proteomes" id="UP000181980"/>
    </source>
</evidence>
<reference evidence="4" key="1">
    <citation type="submission" date="2016-10" db="EMBL/GenBank/DDBJ databases">
        <authorList>
            <person name="Varghese N."/>
            <person name="Submissions S."/>
        </authorList>
    </citation>
    <scope>NUCLEOTIDE SEQUENCE [LARGE SCALE GENOMIC DNA]</scope>
    <source>
        <strain evidence="4">DSM 45237</strain>
    </source>
</reference>
<evidence type="ECO:0000256" key="1">
    <source>
        <dbReference type="ARBA" id="ARBA00006817"/>
    </source>
</evidence>
<dbReference type="Gene3D" id="3.30.530.20">
    <property type="match status" value="1"/>
</dbReference>
<evidence type="ECO:0000313" key="3">
    <source>
        <dbReference type="EMBL" id="SED75663.1"/>
    </source>
</evidence>
<dbReference type="Pfam" id="PF08327">
    <property type="entry name" value="AHSA1"/>
    <property type="match status" value="1"/>
</dbReference>
<proteinExistence type="inferred from homology"/>
<organism evidence="3 4">
    <name type="scientific">Jiangella alba</name>
    <dbReference type="NCBI Taxonomy" id="561176"/>
    <lineage>
        <taxon>Bacteria</taxon>
        <taxon>Bacillati</taxon>
        <taxon>Actinomycetota</taxon>
        <taxon>Actinomycetes</taxon>
        <taxon>Jiangellales</taxon>
        <taxon>Jiangellaceae</taxon>
        <taxon>Jiangella</taxon>
    </lineage>
</organism>
<dbReference type="InterPro" id="IPR013538">
    <property type="entry name" value="ASHA1/2-like_C"/>
</dbReference>
<dbReference type="STRING" id="561176.SAMN04488561_0343"/>
<sequence length="149" mass="16675">MTTEIELDQFYPHPPELVWRALTTPELLARWLMRPDGFEPRVGARFTMAAKPIEAVGFSGTVACEVLEAVEPELLSFSWDDAAADGPRGWVVRFELRREGRGTRVLFTHRGFDPRSPADQLSRTIMGNGWRRILAALGEAAATTRRPPG</sequence>
<dbReference type="EMBL" id="FNUC01000002">
    <property type="protein sequence ID" value="SED75663.1"/>
    <property type="molecule type" value="Genomic_DNA"/>
</dbReference>
<keyword evidence="4" id="KW-1185">Reference proteome</keyword>
<dbReference type="InterPro" id="IPR023393">
    <property type="entry name" value="START-like_dom_sf"/>
</dbReference>
<protein>
    <submittedName>
        <fullName evidence="3">Uncharacterized conserved protein YndB, AHSA1/START domain</fullName>
    </submittedName>
</protein>
<dbReference type="Proteomes" id="UP000181980">
    <property type="component" value="Unassembled WGS sequence"/>
</dbReference>
<dbReference type="OrthoDB" id="9803476at2"/>
<feature type="domain" description="Activator of Hsp90 ATPase homologue 1/2-like C-terminal" evidence="2">
    <location>
        <begin position="13"/>
        <end position="140"/>
    </location>
</feature>
<name>A0A1H5D9N8_9ACTN</name>